<evidence type="ECO:0000259" key="5">
    <source>
        <dbReference type="Pfam" id="PF18025"/>
    </source>
</evidence>
<evidence type="ECO:0008006" key="8">
    <source>
        <dbReference type="Google" id="ProtNLM"/>
    </source>
</evidence>
<sequence>MKKKIRCYFTDFWNGFNYEYTFRFLFSEYEFLLDEKNPDYLFYSCNGNNHLDYNDCIKIFWSAENVIPDLNLCDYAVGSFDLQSGDRTLREFIYLAEINNRYIPELDTEQLLHRKFCNFVYTNNTCADPMRERFFKALSNYKRIDAGGGFLNNMGKRVVNKRAFLKEYKFTLAIENSSFTGYTTEKICDPFMSQSLPIYWGNPHISLDYNPNSFVNIMDYSSVEEAVEEVIRLDNDDDAYLEKMTAPFWLYGNSFEEFYAARVERMLAFFRNIFEQPLEKARRRTRYGNAELYYLTMKRYSLSPERLLKEKYMNLLRRVIKRLR</sequence>
<dbReference type="InterPro" id="IPR041058">
    <property type="entry name" value="FucT_N"/>
</dbReference>
<evidence type="ECO:0000256" key="3">
    <source>
        <dbReference type="ARBA" id="ARBA00022679"/>
    </source>
</evidence>
<protein>
    <recommendedName>
        <fullName evidence="8">Alpha-(1,3)-fucosyltransferase FucT N-terminal domain-containing protein</fullName>
    </recommendedName>
</protein>
<dbReference type="InterPro" id="IPR055270">
    <property type="entry name" value="Glyco_tran_10_C"/>
</dbReference>
<organism evidence="6 7">
    <name type="scientific">Parabacteroides segnis</name>
    <dbReference type="NCBI Taxonomy" id="2763058"/>
    <lineage>
        <taxon>Bacteria</taxon>
        <taxon>Pseudomonadati</taxon>
        <taxon>Bacteroidota</taxon>
        <taxon>Bacteroidia</taxon>
        <taxon>Bacteroidales</taxon>
        <taxon>Tannerellaceae</taxon>
        <taxon>Parabacteroides</taxon>
    </lineage>
</organism>
<dbReference type="Proteomes" id="UP000644010">
    <property type="component" value="Unassembled WGS sequence"/>
</dbReference>
<name>A0ABR7E776_9BACT</name>
<dbReference type="Pfam" id="PF18025">
    <property type="entry name" value="FucT_N"/>
    <property type="match status" value="1"/>
</dbReference>
<dbReference type="Gene3D" id="3.40.50.11660">
    <property type="entry name" value="Glycosyl transferase family 10, C-terminal domain"/>
    <property type="match status" value="1"/>
</dbReference>
<keyword evidence="2" id="KW-0328">Glycosyltransferase</keyword>
<evidence type="ECO:0000313" key="6">
    <source>
        <dbReference type="EMBL" id="MBC5644974.1"/>
    </source>
</evidence>
<dbReference type="Pfam" id="PF00852">
    <property type="entry name" value="Glyco_transf_10"/>
    <property type="match status" value="1"/>
</dbReference>
<dbReference type="InterPro" id="IPR001503">
    <property type="entry name" value="Glyco_trans_10"/>
</dbReference>
<dbReference type="SUPFAM" id="SSF53756">
    <property type="entry name" value="UDP-Glycosyltransferase/glycogen phosphorylase"/>
    <property type="match status" value="1"/>
</dbReference>
<comment type="similarity">
    <text evidence="1">Belongs to the glycosyltransferase 10 family.</text>
</comment>
<keyword evidence="7" id="KW-1185">Reference proteome</keyword>
<feature type="domain" description="Alpha-(1,3)-fucosyltransferase FucT N-terminal" evidence="5">
    <location>
        <begin position="9"/>
        <end position="94"/>
    </location>
</feature>
<accession>A0ABR7E776</accession>
<dbReference type="PANTHER" id="PTHR11929">
    <property type="entry name" value="ALPHA- 1,3 -FUCOSYLTRANSFERASE"/>
    <property type="match status" value="1"/>
</dbReference>
<evidence type="ECO:0000259" key="4">
    <source>
        <dbReference type="Pfam" id="PF00852"/>
    </source>
</evidence>
<feature type="domain" description="Fucosyltransferase C-terminal" evidence="4">
    <location>
        <begin position="123"/>
        <end position="242"/>
    </location>
</feature>
<dbReference type="RefSeq" id="WP_186960737.1">
    <property type="nucleotide sequence ID" value="NZ_JACOOI010000024.1"/>
</dbReference>
<evidence type="ECO:0000256" key="2">
    <source>
        <dbReference type="ARBA" id="ARBA00022676"/>
    </source>
</evidence>
<proteinExistence type="inferred from homology"/>
<dbReference type="PANTHER" id="PTHR11929:SF194">
    <property type="entry name" value="ALPHA-(1,3)-FUCOSYLTRANSFERASE 10"/>
    <property type="match status" value="1"/>
</dbReference>
<reference evidence="6 7" key="1">
    <citation type="submission" date="2020-08" db="EMBL/GenBank/DDBJ databases">
        <title>Genome public.</title>
        <authorList>
            <person name="Liu C."/>
            <person name="Sun Q."/>
        </authorList>
    </citation>
    <scope>NUCLEOTIDE SEQUENCE [LARGE SCALE GENOMIC DNA]</scope>
    <source>
        <strain evidence="6 7">BX2</strain>
    </source>
</reference>
<gene>
    <name evidence="6" type="ORF">H8S77_19020</name>
</gene>
<dbReference type="InterPro" id="IPR038577">
    <property type="entry name" value="GT10-like_C_sf"/>
</dbReference>
<evidence type="ECO:0000313" key="7">
    <source>
        <dbReference type="Proteomes" id="UP000644010"/>
    </source>
</evidence>
<keyword evidence="3" id="KW-0808">Transferase</keyword>
<dbReference type="EMBL" id="JACOOI010000024">
    <property type="protein sequence ID" value="MBC5644974.1"/>
    <property type="molecule type" value="Genomic_DNA"/>
</dbReference>
<evidence type="ECO:0000256" key="1">
    <source>
        <dbReference type="ARBA" id="ARBA00008919"/>
    </source>
</evidence>
<comment type="caution">
    <text evidence="6">The sequence shown here is derived from an EMBL/GenBank/DDBJ whole genome shotgun (WGS) entry which is preliminary data.</text>
</comment>